<keyword evidence="2" id="KW-1185">Reference proteome</keyword>
<dbReference type="RefSeq" id="WP_249321196.1">
    <property type="nucleotide sequence ID" value="NZ_CP060632.1"/>
</dbReference>
<evidence type="ECO:0008006" key="3">
    <source>
        <dbReference type="Google" id="ProtNLM"/>
    </source>
</evidence>
<evidence type="ECO:0000313" key="1">
    <source>
        <dbReference type="EMBL" id="QNL99433.1"/>
    </source>
</evidence>
<dbReference type="AlphaFoldDB" id="A0A7G9FLK2"/>
<dbReference type="KEGG" id="wcp:H9Q76_12070"/>
<gene>
    <name evidence="1" type="ORF">H9Q76_12070</name>
</gene>
<dbReference type="InterPro" id="IPR006637">
    <property type="entry name" value="ChW"/>
</dbReference>
<protein>
    <recommendedName>
        <fullName evidence="3">Clostridial hydrophobic W</fullName>
    </recommendedName>
</protein>
<dbReference type="SMART" id="SM00728">
    <property type="entry name" value="ChW"/>
    <property type="match status" value="6"/>
</dbReference>
<proteinExistence type="predicted"/>
<dbReference type="Pfam" id="PF07538">
    <property type="entry name" value="ChW"/>
    <property type="match status" value="6"/>
</dbReference>
<accession>A0A7G9FLK2</accession>
<evidence type="ECO:0000313" key="2">
    <source>
        <dbReference type="Proteomes" id="UP000515819"/>
    </source>
</evidence>
<sequence length="369" mass="40405">MRGKKCWKRVTAVLMAFMMLVGLVMTNGITSEAYWYNSEGERYPNVGYRTHVQSKGWERKLTLNGRTSGTVGAGKRLEAIQIIVEPGYGVGVEYRTHIQSKGWEKTWKKDGETSGTSGEAKRLEAIQIRLTGTNKNKYDIYYRVQAQTYGWLGWVKNGAYAGTAGQAKRLEAIQIIIMPKTDYPTDYEGFDGTIGGGFVDMGKNPTTNGSGAVSYMTHVQSYGNQKWVSDGSISGTSGEGKRLEAISIKVNNAQLNNISGGIAYTTHVQTYGWSQGWKYNGAASGTRGEGKRLEAIRIQLTGQLAQYYDVYYRVHAQTYGWLGWAKNGSIAGTSGLAKRLEAIQIVIIPKGEHAPNPLPAAPGAAAYVH</sequence>
<reference evidence="1 2" key="1">
    <citation type="submission" date="2020-08" db="EMBL/GenBank/DDBJ databases">
        <authorList>
            <person name="Liu C."/>
            <person name="Sun Q."/>
        </authorList>
    </citation>
    <scope>NUCLEOTIDE SEQUENCE [LARGE SCALE GENOMIC DNA]</scope>
    <source>
        <strain evidence="1 2">NSJ-4</strain>
    </source>
</reference>
<dbReference type="EMBL" id="CP060632">
    <property type="protein sequence ID" value="QNL99433.1"/>
    <property type="molecule type" value="Genomic_DNA"/>
</dbReference>
<organism evidence="1 2">
    <name type="scientific">Wujia chipingensis</name>
    <dbReference type="NCBI Taxonomy" id="2763670"/>
    <lineage>
        <taxon>Bacteria</taxon>
        <taxon>Bacillati</taxon>
        <taxon>Bacillota</taxon>
        <taxon>Clostridia</taxon>
        <taxon>Lachnospirales</taxon>
        <taxon>Lachnospiraceae</taxon>
        <taxon>Wujia</taxon>
    </lineage>
</organism>
<dbReference type="Proteomes" id="UP000515819">
    <property type="component" value="Chromosome"/>
</dbReference>
<name>A0A7G9FLK2_9FIRM</name>